<keyword evidence="2" id="KW-1185">Reference proteome</keyword>
<dbReference type="EMBL" id="JBBNAF010000011">
    <property type="protein sequence ID" value="KAK9098684.1"/>
    <property type="molecule type" value="Genomic_DNA"/>
</dbReference>
<organism evidence="1 2">
    <name type="scientific">Stephania yunnanensis</name>
    <dbReference type="NCBI Taxonomy" id="152371"/>
    <lineage>
        <taxon>Eukaryota</taxon>
        <taxon>Viridiplantae</taxon>
        <taxon>Streptophyta</taxon>
        <taxon>Embryophyta</taxon>
        <taxon>Tracheophyta</taxon>
        <taxon>Spermatophyta</taxon>
        <taxon>Magnoliopsida</taxon>
        <taxon>Ranunculales</taxon>
        <taxon>Menispermaceae</taxon>
        <taxon>Menispermoideae</taxon>
        <taxon>Cissampelideae</taxon>
        <taxon>Stephania</taxon>
    </lineage>
</organism>
<evidence type="ECO:0000313" key="1">
    <source>
        <dbReference type="EMBL" id="KAK9098684.1"/>
    </source>
</evidence>
<evidence type="ECO:0000313" key="2">
    <source>
        <dbReference type="Proteomes" id="UP001420932"/>
    </source>
</evidence>
<evidence type="ECO:0008006" key="3">
    <source>
        <dbReference type="Google" id="ProtNLM"/>
    </source>
</evidence>
<name>A0AAP0HVI0_9MAGN</name>
<dbReference type="AlphaFoldDB" id="A0AAP0HVI0"/>
<reference evidence="1 2" key="1">
    <citation type="submission" date="2024-01" db="EMBL/GenBank/DDBJ databases">
        <title>Genome assemblies of Stephania.</title>
        <authorList>
            <person name="Yang L."/>
        </authorList>
    </citation>
    <scope>NUCLEOTIDE SEQUENCE [LARGE SCALE GENOMIC DNA]</scope>
    <source>
        <strain evidence="1">YNDBR</strain>
        <tissue evidence="1">Leaf</tissue>
    </source>
</reference>
<comment type="caution">
    <text evidence="1">The sequence shown here is derived from an EMBL/GenBank/DDBJ whole genome shotgun (WGS) entry which is preliminary data.</text>
</comment>
<protein>
    <recommendedName>
        <fullName evidence="3">Flavin-containing monooxygenase</fullName>
    </recommendedName>
</protein>
<dbReference type="Proteomes" id="UP001420932">
    <property type="component" value="Unassembled WGS sequence"/>
</dbReference>
<gene>
    <name evidence="1" type="ORF">Syun_025729</name>
</gene>
<proteinExistence type="predicted"/>
<sequence length="196" mass="22319">MFPRPINEQRIPRWTQRWIHGVYGVALVSPLVIEENGAFHFKTHLTMETEVYEAEFVILCVGRFSGLPKLPDFPINQGPEVFNGVVIEFKGNEDWTEEAMEIDRSAFSLVIAFGTLELARKYEALELIIKNESIEEIDSSSSFLYVALIECEGLEMMRGKRRLESRGKAINLRGYCVSTMCGVYGASVRWSSAELR</sequence>
<accession>A0AAP0HVI0</accession>